<evidence type="ECO:0000256" key="9">
    <source>
        <dbReference type="SAM" id="MobiDB-lite"/>
    </source>
</evidence>
<comment type="caution">
    <text evidence="13">The sequence shown here is derived from an EMBL/GenBank/DDBJ whole genome shotgun (WGS) entry which is preliminary data.</text>
</comment>
<evidence type="ECO:0000313" key="13">
    <source>
        <dbReference type="EMBL" id="MEE6258585.1"/>
    </source>
</evidence>
<keyword evidence="6 8" id="KW-0472">Membrane</keyword>
<evidence type="ECO:0000259" key="11">
    <source>
        <dbReference type="PROSITE" id="PS51371"/>
    </source>
</evidence>
<feature type="domain" description="CBS" evidence="11">
    <location>
        <begin position="217"/>
        <end position="278"/>
    </location>
</feature>
<comment type="subcellular location">
    <subcellularLocation>
        <location evidence="1">Cell membrane</location>
        <topology evidence="1">Multi-pass membrane protein</topology>
    </subcellularLocation>
</comment>
<evidence type="ECO:0000313" key="14">
    <source>
        <dbReference type="Proteomes" id="UP001332243"/>
    </source>
</evidence>
<dbReference type="Gene3D" id="3.10.580.10">
    <property type="entry name" value="CBS-domain"/>
    <property type="match status" value="1"/>
</dbReference>
<gene>
    <name evidence="13" type="ORF">V1633_08790</name>
</gene>
<keyword evidence="7" id="KW-0129">CBS domain</keyword>
<dbReference type="PROSITE" id="PS51371">
    <property type="entry name" value="CBS"/>
    <property type="match status" value="2"/>
</dbReference>
<evidence type="ECO:0000256" key="5">
    <source>
        <dbReference type="ARBA" id="ARBA00022989"/>
    </source>
</evidence>
<evidence type="ECO:0000256" key="1">
    <source>
        <dbReference type="ARBA" id="ARBA00004651"/>
    </source>
</evidence>
<dbReference type="SMART" id="SM00116">
    <property type="entry name" value="CBS"/>
    <property type="match status" value="2"/>
</dbReference>
<evidence type="ECO:0000256" key="3">
    <source>
        <dbReference type="ARBA" id="ARBA00022692"/>
    </source>
</evidence>
<dbReference type="Pfam" id="PF00571">
    <property type="entry name" value="CBS"/>
    <property type="match status" value="2"/>
</dbReference>
<proteinExistence type="predicted"/>
<dbReference type="Pfam" id="PF01595">
    <property type="entry name" value="CNNM"/>
    <property type="match status" value="1"/>
</dbReference>
<keyword evidence="2" id="KW-1003">Cell membrane</keyword>
<feature type="transmembrane region" description="Helical" evidence="10">
    <location>
        <begin position="95"/>
        <end position="114"/>
    </location>
</feature>
<organism evidence="13 14">
    <name type="scientific">Plantactinospora sonchi</name>
    <dbReference type="NCBI Taxonomy" id="1544735"/>
    <lineage>
        <taxon>Bacteria</taxon>
        <taxon>Bacillati</taxon>
        <taxon>Actinomycetota</taxon>
        <taxon>Actinomycetes</taxon>
        <taxon>Micromonosporales</taxon>
        <taxon>Micromonosporaceae</taxon>
        <taxon>Plantactinospora</taxon>
    </lineage>
</organism>
<dbReference type="InterPro" id="IPR000644">
    <property type="entry name" value="CBS_dom"/>
</dbReference>
<evidence type="ECO:0000256" key="8">
    <source>
        <dbReference type="PROSITE-ProRule" id="PRU01193"/>
    </source>
</evidence>
<name>A0ABU7RQ03_9ACTN</name>
<evidence type="ECO:0000256" key="2">
    <source>
        <dbReference type="ARBA" id="ARBA00022475"/>
    </source>
</evidence>
<evidence type="ECO:0000256" key="4">
    <source>
        <dbReference type="ARBA" id="ARBA00022737"/>
    </source>
</evidence>
<feature type="domain" description="CNNM transmembrane" evidence="12">
    <location>
        <begin position="1"/>
        <end position="198"/>
    </location>
</feature>
<dbReference type="InterPro" id="IPR044751">
    <property type="entry name" value="Ion_transp-like_CBS"/>
</dbReference>
<dbReference type="InterPro" id="IPR046342">
    <property type="entry name" value="CBS_dom_sf"/>
</dbReference>
<dbReference type="EMBL" id="JAZGQK010000006">
    <property type="protein sequence ID" value="MEE6258585.1"/>
    <property type="molecule type" value="Genomic_DNA"/>
</dbReference>
<dbReference type="Proteomes" id="UP001332243">
    <property type="component" value="Unassembled WGS sequence"/>
</dbReference>
<feature type="transmembrane region" description="Helical" evidence="10">
    <location>
        <begin position="54"/>
        <end position="74"/>
    </location>
</feature>
<reference evidence="13 14" key="1">
    <citation type="submission" date="2024-01" db="EMBL/GenBank/DDBJ databases">
        <title>Genome insights into Plantactinospora sonchi sp. nov.</title>
        <authorList>
            <person name="Wang L."/>
        </authorList>
    </citation>
    <scope>NUCLEOTIDE SEQUENCE [LARGE SCALE GENOMIC DNA]</scope>
    <source>
        <strain evidence="13 14">NEAU-QY2</strain>
    </source>
</reference>
<dbReference type="SUPFAM" id="SSF54631">
    <property type="entry name" value="CBS-domain pair"/>
    <property type="match status" value="1"/>
</dbReference>
<dbReference type="PROSITE" id="PS51846">
    <property type="entry name" value="CNNM"/>
    <property type="match status" value="1"/>
</dbReference>
<dbReference type="CDD" id="cd04590">
    <property type="entry name" value="CBS_pair_CorC_HlyC_assoc"/>
    <property type="match status" value="1"/>
</dbReference>
<keyword evidence="3 8" id="KW-0812">Transmembrane</keyword>
<dbReference type="RefSeq" id="WP_331213682.1">
    <property type="nucleotide sequence ID" value="NZ_JAZGQK010000006.1"/>
</dbReference>
<evidence type="ECO:0000256" key="10">
    <source>
        <dbReference type="SAM" id="Phobius"/>
    </source>
</evidence>
<evidence type="ECO:0000256" key="7">
    <source>
        <dbReference type="PROSITE-ProRule" id="PRU00703"/>
    </source>
</evidence>
<evidence type="ECO:0000259" key="12">
    <source>
        <dbReference type="PROSITE" id="PS51846"/>
    </source>
</evidence>
<accession>A0ABU7RQ03</accession>
<keyword evidence="14" id="KW-1185">Reference proteome</keyword>
<sequence>MINLLITTALLLGNAFFVGSEFALIASRRTVIEPLATQSKRARWALSAMNQIPLMIAGAQLGITICSLGLGAIAEPALAHLLEEPFHTLGMPDRAVHPVAFVLALALVVFLHTVVGEMVPKNITLAGPEPSALWLGPAMLAFCLATKPLLLTMKWISARILRLWRIEAADAVKTVFTAEELAGLVSQARTEGLLGSEEHARITGALALHRRTAADALRPWAEVTTVAEDVSPASLEVLATRTGRSRFPVVERAGRRVLGFVHVKDMLGYAGATRRAPVPAELIRPLAVVPPDRTLADLLLSMRRERRHMVLVSDGRTPLGVVTLDDVLTAVVDAPAETATRVSPPPDQGTPPDRDAPSDQEAATTS</sequence>
<dbReference type="PANTHER" id="PTHR43099">
    <property type="entry name" value="UPF0053 PROTEIN YRKA"/>
    <property type="match status" value="1"/>
</dbReference>
<dbReference type="PANTHER" id="PTHR43099:SF5">
    <property type="entry name" value="HLYC_CORC FAMILY TRANSPORTER"/>
    <property type="match status" value="1"/>
</dbReference>
<evidence type="ECO:0000256" key="6">
    <source>
        <dbReference type="ARBA" id="ARBA00023136"/>
    </source>
</evidence>
<dbReference type="InterPro" id="IPR051676">
    <property type="entry name" value="UPF0053_domain"/>
</dbReference>
<dbReference type="InterPro" id="IPR002550">
    <property type="entry name" value="CNNM"/>
</dbReference>
<keyword evidence="4" id="KW-0677">Repeat</keyword>
<keyword evidence="5 8" id="KW-1133">Transmembrane helix</keyword>
<feature type="region of interest" description="Disordered" evidence="9">
    <location>
        <begin position="335"/>
        <end position="366"/>
    </location>
</feature>
<protein>
    <submittedName>
        <fullName evidence="13">Hemolysin family protein</fullName>
    </submittedName>
</protein>
<feature type="domain" description="CBS" evidence="11">
    <location>
        <begin position="282"/>
        <end position="338"/>
    </location>
</feature>